<feature type="chain" id="PRO_5040509559" evidence="1">
    <location>
        <begin position="23"/>
        <end position="157"/>
    </location>
</feature>
<sequence>MFSALHLSTVIVSISSMHTTLAVPASESRSVPEVIPGAGLPSLKSLGLTSEYLYSLPKPELNNTEMRVMVDGVCGPDYAYTNVNDAIACFHYLNNLGTTLCTVSERWRSEVFCTSGIATIEVHGRGQSSWCKDVAWGALWSIDHCTRPQQDVAGESL</sequence>
<gene>
    <name evidence="2" type="ORF">B0J11DRAFT_423693</name>
</gene>
<dbReference type="PANTHER" id="PTHR39603">
    <property type="entry name" value="CYANOVIRIN-N DOMAIN-CONTAINING PROTEIN"/>
    <property type="match status" value="1"/>
</dbReference>
<evidence type="ECO:0000313" key="3">
    <source>
        <dbReference type="Proteomes" id="UP000700596"/>
    </source>
</evidence>
<feature type="signal peptide" evidence="1">
    <location>
        <begin position="1"/>
        <end position="22"/>
    </location>
</feature>
<dbReference type="AlphaFoldDB" id="A0A9P9EJ19"/>
<reference evidence="2" key="1">
    <citation type="journal article" date="2021" name="Nat. Commun.">
        <title>Genetic determinants of endophytism in the Arabidopsis root mycobiome.</title>
        <authorList>
            <person name="Mesny F."/>
            <person name="Miyauchi S."/>
            <person name="Thiergart T."/>
            <person name="Pickel B."/>
            <person name="Atanasova L."/>
            <person name="Karlsson M."/>
            <person name="Huettel B."/>
            <person name="Barry K.W."/>
            <person name="Haridas S."/>
            <person name="Chen C."/>
            <person name="Bauer D."/>
            <person name="Andreopoulos W."/>
            <person name="Pangilinan J."/>
            <person name="LaButti K."/>
            <person name="Riley R."/>
            <person name="Lipzen A."/>
            <person name="Clum A."/>
            <person name="Drula E."/>
            <person name="Henrissat B."/>
            <person name="Kohler A."/>
            <person name="Grigoriev I.V."/>
            <person name="Martin F.M."/>
            <person name="Hacquard S."/>
        </authorList>
    </citation>
    <scope>NUCLEOTIDE SEQUENCE</scope>
    <source>
        <strain evidence="2">MPI-CAGE-CH-0243</strain>
    </source>
</reference>
<dbReference type="OrthoDB" id="2112446at2759"/>
<keyword evidence="3" id="KW-1185">Reference proteome</keyword>
<keyword evidence="1" id="KW-0732">Signal</keyword>
<dbReference type="PANTHER" id="PTHR39603:SF1">
    <property type="entry name" value="CYANOVIRIN-N DOMAIN-CONTAINING PROTEIN"/>
    <property type="match status" value="1"/>
</dbReference>
<name>A0A9P9EJ19_9PLEO</name>
<comment type="caution">
    <text evidence="2">The sequence shown here is derived from an EMBL/GenBank/DDBJ whole genome shotgun (WGS) entry which is preliminary data.</text>
</comment>
<proteinExistence type="predicted"/>
<evidence type="ECO:0000313" key="2">
    <source>
        <dbReference type="EMBL" id="KAH7138382.1"/>
    </source>
</evidence>
<accession>A0A9P9EJ19</accession>
<dbReference type="EMBL" id="JAGMWT010000001">
    <property type="protein sequence ID" value="KAH7138382.1"/>
    <property type="molecule type" value="Genomic_DNA"/>
</dbReference>
<protein>
    <submittedName>
        <fullName evidence="2">Uncharacterized protein</fullName>
    </submittedName>
</protein>
<dbReference type="Proteomes" id="UP000700596">
    <property type="component" value="Unassembled WGS sequence"/>
</dbReference>
<evidence type="ECO:0000256" key="1">
    <source>
        <dbReference type="SAM" id="SignalP"/>
    </source>
</evidence>
<organism evidence="2 3">
    <name type="scientific">Dendryphion nanum</name>
    <dbReference type="NCBI Taxonomy" id="256645"/>
    <lineage>
        <taxon>Eukaryota</taxon>
        <taxon>Fungi</taxon>
        <taxon>Dikarya</taxon>
        <taxon>Ascomycota</taxon>
        <taxon>Pezizomycotina</taxon>
        <taxon>Dothideomycetes</taxon>
        <taxon>Pleosporomycetidae</taxon>
        <taxon>Pleosporales</taxon>
        <taxon>Torulaceae</taxon>
        <taxon>Dendryphion</taxon>
    </lineage>
</organism>